<reference evidence="1 2" key="1">
    <citation type="journal article" date="2013" name="PLoS Genet.">
        <title>Comparative genome structure, secondary metabolite, and effector coding capacity across Cochliobolus pathogens.</title>
        <authorList>
            <person name="Condon B.J."/>
            <person name="Leng Y."/>
            <person name="Wu D."/>
            <person name="Bushley K.E."/>
            <person name="Ohm R.A."/>
            <person name="Otillar R."/>
            <person name="Martin J."/>
            <person name="Schackwitz W."/>
            <person name="Grimwood J."/>
            <person name="MohdZainudin N."/>
            <person name="Xue C."/>
            <person name="Wang R."/>
            <person name="Manning V.A."/>
            <person name="Dhillon B."/>
            <person name="Tu Z.J."/>
            <person name="Steffenson B.J."/>
            <person name="Salamov A."/>
            <person name="Sun H."/>
            <person name="Lowry S."/>
            <person name="LaButti K."/>
            <person name="Han J."/>
            <person name="Copeland A."/>
            <person name="Lindquist E."/>
            <person name="Barry K."/>
            <person name="Schmutz J."/>
            <person name="Baker S.E."/>
            <person name="Ciuffetti L.M."/>
            <person name="Grigoriev I.V."/>
            <person name="Zhong S."/>
            <person name="Turgeon B.G."/>
        </authorList>
    </citation>
    <scope>NUCLEOTIDE SEQUENCE [LARGE SCALE GENOMIC DNA]</scope>
    <source>
        <strain evidence="1 2">26-R-13</strain>
    </source>
</reference>
<dbReference type="EMBL" id="KI964539">
    <property type="protein sequence ID" value="EUC38976.1"/>
    <property type="molecule type" value="Genomic_DNA"/>
</dbReference>
<sequence>MRRAFFSTELGTQPHRLIGSGLIPTVVRSTNDPVAVVQAARYWQIKYKSEYTSLRRAYKLVANYGQDQCLCIFPNQRWTVEDLWDAADIFVEGRQFCEQMLTFIARDTLYAADKFAKDWAREHPDRFDFTGINIGNVYDFNDPLTALDQIFVFGELTSFPRAFLWHVAFILIASWNDSNLANNAALNSIRNQQLSVGAQQDVGEAKATIIAVAKSDSKKAGKKCYRQ</sequence>
<dbReference type="OrthoDB" id="3800936at2759"/>
<dbReference type="KEGG" id="bze:COCCADRAFT_81532"/>
<organism evidence="1 2">
    <name type="scientific">Cochliobolus carbonum (strain 26-R-13)</name>
    <name type="common">Maize leaf spot fungus</name>
    <name type="synonym">Bipolaris zeicola</name>
    <dbReference type="NCBI Taxonomy" id="930089"/>
    <lineage>
        <taxon>Eukaryota</taxon>
        <taxon>Fungi</taxon>
        <taxon>Dikarya</taxon>
        <taxon>Ascomycota</taxon>
        <taxon>Pezizomycotina</taxon>
        <taxon>Dothideomycetes</taxon>
        <taxon>Pleosporomycetidae</taxon>
        <taxon>Pleosporales</taxon>
        <taxon>Pleosporineae</taxon>
        <taxon>Pleosporaceae</taxon>
        <taxon>Bipolaris</taxon>
    </lineage>
</organism>
<name>W6Z5L8_COCC2</name>
<evidence type="ECO:0000313" key="2">
    <source>
        <dbReference type="Proteomes" id="UP000053841"/>
    </source>
</evidence>
<dbReference type="HOGENOM" id="CLU_1219518_0_0_1"/>
<keyword evidence="2" id="KW-1185">Reference proteome</keyword>
<proteinExistence type="predicted"/>
<evidence type="ECO:0000313" key="1">
    <source>
        <dbReference type="EMBL" id="EUC38976.1"/>
    </source>
</evidence>
<accession>W6Z5L8</accession>
<dbReference type="RefSeq" id="XP_007706777.1">
    <property type="nucleotide sequence ID" value="XM_007708587.1"/>
</dbReference>
<gene>
    <name evidence="1" type="ORF">COCCADRAFT_81532</name>
</gene>
<dbReference type="eggNOG" id="ENOG502SZFX">
    <property type="taxonomic scope" value="Eukaryota"/>
</dbReference>
<dbReference type="GeneID" id="19151194"/>
<dbReference type="Proteomes" id="UP000053841">
    <property type="component" value="Unassembled WGS sequence"/>
</dbReference>
<protein>
    <submittedName>
        <fullName evidence="1">Uncharacterized protein</fullName>
    </submittedName>
</protein>
<dbReference type="AlphaFoldDB" id="W6Z5L8"/>